<organism evidence="2 3">
    <name type="scientific">Araneus ventricosus</name>
    <name type="common">Orbweaver spider</name>
    <name type="synonym">Epeira ventricosa</name>
    <dbReference type="NCBI Taxonomy" id="182803"/>
    <lineage>
        <taxon>Eukaryota</taxon>
        <taxon>Metazoa</taxon>
        <taxon>Ecdysozoa</taxon>
        <taxon>Arthropoda</taxon>
        <taxon>Chelicerata</taxon>
        <taxon>Arachnida</taxon>
        <taxon>Araneae</taxon>
        <taxon>Araneomorphae</taxon>
        <taxon>Entelegynae</taxon>
        <taxon>Araneoidea</taxon>
        <taxon>Araneidae</taxon>
        <taxon>Araneus</taxon>
    </lineage>
</organism>
<dbReference type="EMBL" id="BGPR01038908">
    <property type="protein sequence ID" value="GBO14805.1"/>
    <property type="molecule type" value="Genomic_DNA"/>
</dbReference>
<protein>
    <submittedName>
        <fullName evidence="2">Uncharacterized protein</fullName>
    </submittedName>
</protein>
<reference evidence="2 3" key="1">
    <citation type="journal article" date="2019" name="Sci. Rep.">
        <title>Orb-weaving spider Araneus ventricosus genome elucidates the spidroin gene catalogue.</title>
        <authorList>
            <person name="Kono N."/>
            <person name="Nakamura H."/>
            <person name="Ohtoshi R."/>
            <person name="Moran D.A.P."/>
            <person name="Shinohara A."/>
            <person name="Yoshida Y."/>
            <person name="Fujiwara M."/>
            <person name="Mori M."/>
            <person name="Tomita M."/>
            <person name="Arakawa K."/>
        </authorList>
    </citation>
    <scope>NUCLEOTIDE SEQUENCE [LARGE SCALE GENOMIC DNA]</scope>
</reference>
<evidence type="ECO:0000256" key="1">
    <source>
        <dbReference type="SAM" id="MobiDB-lite"/>
    </source>
</evidence>
<dbReference type="Proteomes" id="UP000499080">
    <property type="component" value="Unassembled WGS sequence"/>
</dbReference>
<sequence>MWLSNRKLVNAPIPMAVQQQRRLEFALQNCNLTFTEWRQQCTSVAQKAPRVYHTSLSPKLLRVKPNREYVRPLRPDGSRHGSSSAQLRAPGHESGVGTAPLLYISVNNIQNLIDSLFDGLAEISSTKGGYSGL</sequence>
<dbReference type="AlphaFoldDB" id="A0A4Y2UP79"/>
<comment type="caution">
    <text evidence="2">The sequence shown here is derived from an EMBL/GenBank/DDBJ whole genome shotgun (WGS) entry which is preliminary data.</text>
</comment>
<gene>
    <name evidence="2" type="ORF">AVEN_21613_1</name>
</gene>
<evidence type="ECO:0000313" key="3">
    <source>
        <dbReference type="Proteomes" id="UP000499080"/>
    </source>
</evidence>
<name>A0A4Y2UP79_ARAVE</name>
<feature type="compositionally biased region" description="Basic and acidic residues" evidence="1">
    <location>
        <begin position="70"/>
        <end position="79"/>
    </location>
</feature>
<feature type="region of interest" description="Disordered" evidence="1">
    <location>
        <begin position="70"/>
        <end position="92"/>
    </location>
</feature>
<proteinExistence type="predicted"/>
<accession>A0A4Y2UP79</accession>
<evidence type="ECO:0000313" key="2">
    <source>
        <dbReference type="EMBL" id="GBO14805.1"/>
    </source>
</evidence>
<keyword evidence="3" id="KW-1185">Reference proteome</keyword>